<comment type="caution">
    <text evidence="3">The sequence shown here is derived from an EMBL/GenBank/DDBJ whole genome shotgun (WGS) entry which is preliminary data.</text>
</comment>
<keyword evidence="2" id="KW-0812">Transmembrane</keyword>
<dbReference type="InterPro" id="IPR042003">
    <property type="entry name" value="Sortase_E"/>
</dbReference>
<protein>
    <submittedName>
        <fullName evidence="3">Sortase family protein</fullName>
    </submittedName>
</protein>
<dbReference type="GO" id="GO:0016787">
    <property type="term" value="F:hydrolase activity"/>
    <property type="evidence" value="ECO:0007669"/>
    <property type="project" value="UniProtKB-KW"/>
</dbReference>
<dbReference type="NCBIfam" id="TIGR01076">
    <property type="entry name" value="sortase_fam"/>
    <property type="match status" value="1"/>
</dbReference>
<keyword evidence="2" id="KW-0472">Membrane</keyword>
<feature type="transmembrane region" description="Helical" evidence="2">
    <location>
        <begin position="203"/>
        <end position="222"/>
    </location>
</feature>
<keyword evidence="2" id="KW-1133">Transmembrane helix</keyword>
<evidence type="ECO:0000256" key="1">
    <source>
        <dbReference type="ARBA" id="ARBA00022801"/>
    </source>
</evidence>
<dbReference type="Pfam" id="PF04203">
    <property type="entry name" value="Sortase"/>
    <property type="match status" value="1"/>
</dbReference>
<dbReference type="SUPFAM" id="SSF63817">
    <property type="entry name" value="Sortase"/>
    <property type="match status" value="1"/>
</dbReference>
<evidence type="ECO:0000256" key="2">
    <source>
        <dbReference type="SAM" id="Phobius"/>
    </source>
</evidence>
<accession>A0A2U1S700</accession>
<gene>
    <name evidence="3" type="ORF">MBBWO_06900</name>
</gene>
<evidence type="ECO:0000313" key="3">
    <source>
        <dbReference type="EMBL" id="PWB85844.1"/>
    </source>
</evidence>
<proteinExistence type="predicted"/>
<dbReference type="CDD" id="cd05830">
    <property type="entry name" value="Sortase_E"/>
    <property type="match status" value="1"/>
</dbReference>
<dbReference type="OrthoDB" id="75118at2157"/>
<feature type="transmembrane region" description="Helical" evidence="2">
    <location>
        <begin position="6"/>
        <end position="23"/>
    </location>
</feature>
<sequence length="243" mass="27025">MEKPSIRTIIIIVIVIIIGLYAIGEVNYFSKKIVEEKDIVSPVVTIPAIGVHETINNVSISQGVYHEQQSYTPTNGEVILFGHRTLQGSPFLRLNELQTGDIISIQWPGIGEVNYTVTNQTIVPGSHTMSTHEDKNSIFLITCDPIGSTANRLIVEGNMSSFSSVNEEILNENPQQYNALIVMGIFLILGIAIAYFTPKETRIYILITVAVIMAILIYFYLFPIPSDAIYSKINWLNGGFMEV</sequence>
<dbReference type="InterPro" id="IPR005754">
    <property type="entry name" value="Sortase"/>
</dbReference>
<evidence type="ECO:0000313" key="4">
    <source>
        <dbReference type="Proteomes" id="UP000245577"/>
    </source>
</evidence>
<dbReference type="Proteomes" id="UP000245577">
    <property type="component" value="Unassembled WGS sequence"/>
</dbReference>
<dbReference type="AlphaFoldDB" id="A0A2U1S700"/>
<reference evidence="3 4" key="1">
    <citation type="submission" date="2017-03" db="EMBL/GenBank/DDBJ databases">
        <title>Genome sequence of Methanobrevibacter wosei.</title>
        <authorList>
            <person name="Poehlein A."/>
            <person name="Seedorf H."/>
            <person name="Daniel R."/>
        </authorList>
    </citation>
    <scope>NUCLEOTIDE SEQUENCE [LARGE SCALE GENOMIC DNA]</scope>
    <source>
        <strain evidence="3 4">DSM 11979</strain>
    </source>
</reference>
<organism evidence="3 4">
    <name type="scientific">Methanobrevibacter woesei</name>
    <dbReference type="NCBI Taxonomy" id="190976"/>
    <lineage>
        <taxon>Archaea</taxon>
        <taxon>Methanobacteriati</taxon>
        <taxon>Methanobacteriota</taxon>
        <taxon>Methanomada group</taxon>
        <taxon>Methanobacteria</taxon>
        <taxon>Methanobacteriales</taxon>
        <taxon>Methanobacteriaceae</taxon>
        <taxon>Methanobrevibacter</taxon>
    </lineage>
</organism>
<keyword evidence="4" id="KW-1185">Reference proteome</keyword>
<dbReference type="Gene3D" id="2.40.260.10">
    <property type="entry name" value="Sortase"/>
    <property type="match status" value="1"/>
</dbReference>
<dbReference type="InterPro" id="IPR023365">
    <property type="entry name" value="Sortase_dom-sf"/>
</dbReference>
<dbReference type="RefSeq" id="WP_116669492.1">
    <property type="nucleotide sequence ID" value="NZ_MZGU01000004.1"/>
</dbReference>
<name>A0A2U1S700_9EURY</name>
<dbReference type="EMBL" id="MZGU01000004">
    <property type="protein sequence ID" value="PWB85844.1"/>
    <property type="molecule type" value="Genomic_DNA"/>
</dbReference>
<feature type="transmembrane region" description="Helical" evidence="2">
    <location>
        <begin position="177"/>
        <end position="197"/>
    </location>
</feature>
<keyword evidence="1" id="KW-0378">Hydrolase</keyword>